<evidence type="ECO:0000313" key="2">
    <source>
        <dbReference type="EMBL" id="EAA8668155.1"/>
    </source>
</evidence>
<gene>
    <name evidence="2" type="ORF">NL99_25135</name>
</gene>
<name>A0A7U7L8D9_SALER</name>
<keyword evidence="1" id="KW-0812">Transmembrane</keyword>
<comment type="caution">
    <text evidence="2">The sequence shown here is derived from an EMBL/GenBank/DDBJ whole genome shotgun (WGS) entry which is preliminary data.</text>
</comment>
<evidence type="ECO:0000256" key="1">
    <source>
        <dbReference type="SAM" id="Phobius"/>
    </source>
</evidence>
<feature type="transmembrane region" description="Helical" evidence="1">
    <location>
        <begin position="12"/>
        <end position="29"/>
    </location>
</feature>
<keyword evidence="1" id="KW-0472">Membrane</keyword>
<reference evidence="2" key="1">
    <citation type="submission" date="2018-08" db="EMBL/GenBank/DDBJ databases">
        <authorList>
            <consortium name="GenomeTrakr network: Whole genome sequencing for foodborne pathogen traceback"/>
        </authorList>
    </citation>
    <scope>NUCLEOTIDE SEQUENCE [LARGE SCALE GENOMIC DNA]</scope>
    <source>
        <strain evidence="2">FLUFL-367</strain>
    </source>
</reference>
<dbReference type="AlphaFoldDB" id="A0A7U7L8D9"/>
<feature type="transmembrane region" description="Helical" evidence="1">
    <location>
        <begin position="86"/>
        <end position="106"/>
    </location>
</feature>
<protein>
    <submittedName>
        <fullName evidence="2">Uncharacterized protein</fullName>
    </submittedName>
</protein>
<dbReference type="Proteomes" id="UP000839834">
    <property type="component" value="Unassembled WGS sequence"/>
</dbReference>
<keyword evidence="1" id="KW-1133">Transmembrane helix</keyword>
<organism evidence="2">
    <name type="scientific">Salmonella enterica</name>
    <name type="common">Salmonella choleraesuis</name>
    <dbReference type="NCBI Taxonomy" id="28901"/>
    <lineage>
        <taxon>Bacteria</taxon>
        <taxon>Pseudomonadati</taxon>
        <taxon>Pseudomonadota</taxon>
        <taxon>Gammaproteobacteria</taxon>
        <taxon>Enterobacterales</taxon>
        <taxon>Enterobacteriaceae</taxon>
        <taxon>Salmonella</taxon>
    </lineage>
</organism>
<feature type="transmembrane region" description="Helical" evidence="1">
    <location>
        <begin position="35"/>
        <end position="50"/>
    </location>
</feature>
<sequence>MKSYPLLRQDIFAWCLAAVLPAIWVVLFLNFPQTVALIIYMAVALIWVLLDRTNLMKQGVTSPSFVWFWFPVVYLRQRDLMQGKPWRLMQVWLLCTVLSFVAIYLLNQRSGTENLAQSACNVVTKILRDEGFDERCIRVTDMQEEVKGRFWRAQALLNTGVKEPVTIEVRGRDIYVVLPESEE</sequence>
<proteinExistence type="predicted"/>
<accession>A0A7U7L8D9</accession>
<dbReference type="EMBL" id="AAACVH010000066">
    <property type="protein sequence ID" value="EAA8668155.1"/>
    <property type="molecule type" value="Genomic_DNA"/>
</dbReference>